<organism evidence="3 4">
    <name type="scientific">Tetraparma gracilis</name>
    <dbReference type="NCBI Taxonomy" id="2962635"/>
    <lineage>
        <taxon>Eukaryota</taxon>
        <taxon>Sar</taxon>
        <taxon>Stramenopiles</taxon>
        <taxon>Ochrophyta</taxon>
        <taxon>Bolidophyceae</taxon>
        <taxon>Parmales</taxon>
        <taxon>Triparmaceae</taxon>
        <taxon>Tetraparma</taxon>
    </lineage>
</organism>
<feature type="region of interest" description="Disordered" evidence="2">
    <location>
        <begin position="479"/>
        <end position="513"/>
    </location>
</feature>
<accession>A0ABQ6M869</accession>
<feature type="compositionally biased region" description="Acidic residues" evidence="2">
    <location>
        <begin position="549"/>
        <end position="578"/>
    </location>
</feature>
<keyword evidence="1" id="KW-0103">Bromodomain</keyword>
<comment type="caution">
    <text evidence="3">The sequence shown here is derived from an EMBL/GenBank/DDBJ whole genome shotgun (WGS) entry which is preliminary data.</text>
</comment>
<gene>
    <name evidence="3" type="ORF">TeGR_g1736</name>
</gene>
<dbReference type="Gene3D" id="1.20.920.10">
    <property type="entry name" value="Bromodomain-like"/>
    <property type="match status" value="1"/>
</dbReference>
<evidence type="ECO:0000313" key="3">
    <source>
        <dbReference type="EMBL" id="GMI21481.1"/>
    </source>
</evidence>
<dbReference type="InterPro" id="IPR036427">
    <property type="entry name" value="Bromodomain-like_sf"/>
</dbReference>
<evidence type="ECO:0008006" key="5">
    <source>
        <dbReference type="Google" id="ProtNLM"/>
    </source>
</evidence>
<dbReference type="Proteomes" id="UP001165060">
    <property type="component" value="Unassembled WGS sequence"/>
</dbReference>
<evidence type="ECO:0000256" key="2">
    <source>
        <dbReference type="SAM" id="MobiDB-lite"/>
    </source>
</evidence>
<feature type="compositionally biased region" description="Basic and acidic residues" evidence="2">
    <location>
        <begin position="24"/>
        <end position="39"/>
    </location>
</feature>
<reference evidence="3 4" key="1">
    <citation type="journal article" date="2023" name="Commun. Biol.">
        <title>Genome analysis of Parmales, the sister group of diatoms, reveals the evolutionary specialization of diatoms from phago-mixotrophs to photoautotrophs.</title>
        <authorList>
            <person name="Ban H."/>
            <person name="Sato S."/>
            <person name="Yoshikawa S."/>
            <person name="Yamada K."/>
            <person name="Nakamura Y."/>
            <person name="Ichinomiya M."/>
            <person name="Sato N."/>
            <person name="Blanc-Mathieu R."/>
            <person name="Endo H."/>
            <person name="Kuwata A."/>
            <person name="Ogata H."/>
        </authorList>
    </citation>
    <scope>NUCLEOTIDE SEQUENCE [LARGE SCALE GENOMIC DNA]</scope>
</reference>
<dbReference type="EMBL" id="BRYB01001248">
    <property type="protein sequence ID" value="GMI21481.1"/>
    <property type="molecule type" value="Genomic_DNA"/>
</dbReference>
<evidence type="ECO:0000256" key="1">
    <source>
        <dbReference type="ARBA" id="ARBA00023117"/>
    </source>
</evidence>
<evidence type="ECO:0000313" key="4">
    <source>
        <dbReference type="Proteomes" id="UP001165060"/>
    </source>
</evidence>
<proteinExistence type="predicted"/>
<feature type="region of interest" description="Disordered" evidence="2">
    <location>
        <begin position="1"/>
        <end position="39"/>
    </location>
</feature>
<dbReference type="Gene3D" id="3.30.40.10">
    <property type="entry name" value="Zinc/RING finger domain, C3HC4 (zinc finger)"/>
    <property type="match status" value="1"/>
</dbReference>
<feature type="region of interest" description="Disordered" evidence="2">
    <location>
        <begin position="542"/>
        <end position="590"/>
    </location>
</feature>
<name>A0ABQ6M869_9STRA</name>
<sequence length="1018" mass="112141">MAHCFARQARESDKYQKKSLGGEVDAKERKRRREEGRLEKLKSQVDDKLAKEATRERGKIITHIKRQINDETAKCSALVKTLLTQTKRTAITVDAIPATLTLTSPQPLPAFVQSLPPVHERVYDKEILRLYEFFSLFKKPLQIVSAQLPSLKQVQEAVDKVDKVPSNAQEQAEYTAAINLLTTLATTLCRPLASEVKKLFVTDNKNRTDGLVSDFDYPVNDFTWPDIAKNTVISRAYEELGTAKTEQTYTVRGQGPGAFGDSKLYERDSKVGFLALQAVQTSAQLVAEGVDEFAGLDDDADLEPDADDVVDAMEEDGADAKPAGNSTAAISETPKLVLPVPAIASSNYPDWTFFLHNLKPLSTNSGGPIKTQILRAIDAVAASKSLDEGAKENIIKSLEYSLSPAVFKSNASGAAKNTALAVLEKYTDEIYVGEIGKGSVIRVRNIGDKCSEKFTRSTKGGRSNSFANLAGLGLGATEDANKEKEEDSADVEAAALKRSSRRQTAFPSNPLGDLFTLEDVDELTAARDTYIRRSKKYMKTFGRKKKPEIEEDDEEEEEEEDDSEEEEEVEAEVEEGGEVGEGGEVAIPTIDGGDGTDPLSYFLPSLWDSFAGDIVKAPVVYRKMLAIVRTCCNNAHAEKYVWPISIMDAPTYYEKILQPKCLFDVGKFVTRKAKEALAGKVAVDEAKVVSEFGDMFRLIVRNTFAFNNVGSVQCNNIDKVSLLFERLLFEWILAPGNERPIEECDDELCVHPCKADYPGPDGPDIQKLICERCEGHFNMGLLQPKVHTVPPGFWFCPHCCEKRCWFNTDPRLRQIVDKDLGDGEMTKAKIISCDVMDGQLRYTIKYKGATGFTVTDQWELNEVDEALRKKDVEIEPIRFVDAVTKSMGYNHGGKDHGVLHDILPCNLDPRFSMNSATMAATNNSFVEALNGIITLSTKAGDRSGKDWVELFSLLVSQCTTSASVRQTTEEKDSSAATTLDVRTKSITQTYNEMSCTDCMKATYNEILNGAGGGGAGAG</sequence>
<dbReference type="SUPFAM" id="SSF47370">
    <property type="entry name" value="Bromodomain"/>
    <property type="match status" value="1"/>
</dbReference>
<keyword evidence="4" id="KW-1185">Reference proteome</keyword>
<dbReference type="InterPro" id="IPR013083">
    <property type="entry name" value="Znf_RING/FYVE/PHD"/>
</dbReference>
<feature type="non-terminal residue" evidence="3">
    <location>
        <position position="1018"/>
    </location>
</feature>
<protein>
    <recommendedName>
        <fullName evidence="5">Bromo domain-containing protein</fullName>
    </recommendedName>
</protein>